<dbReference type="InterPro" id="IPR026719">
    <property type="entry name" value="ERICH1"/>
</dbReference>
<dbReference type="GeneID" id="101853984"/>
<feature type="region of interest" description="Disordered" evidence="1">
    <location>
        <begin position="21"/>
        <end position="208"/>
    </location>
</feature>
<organism evidence="2 3">
    <name type="scientific">Aplysia californica</name>
    <name type="common">California sea hare</name>
    <dbReference type="NCBI Taxonomy" id="6500"/>
    <lineage>
        <taxon>Eukaryota</taxon>
        <taxon>Metazoa</taxon>
        <taxon>Spiralia</taxon>
        <taxon>Lophotrochozoa</taxon>
        <taxon>Mollusca</taxon>
        <taxon>Gastropoda</taxon>
        <taxon>Heterobranchia</taxon>
        <taxon>Euthyneura</taxon>
        <taxon>Tectipleura</taxon>
        <taxon>Aplysiida</taxon>
        <taxon>Aplysioidea</taxon>
        <taxon>Aplysiidae</taxon>
        <taxon>Aplysia</taxon>
    </lineage>
</organism>
<feature type="compositionally biased region" description="Basic residues" evidence="1">
    <location>
        <begin position="159"/>
        <end position="171"/>
    </location>
</feature>
<feature type="compositionally biased region" description="Polar residues" evidence="1">
    <location>
        <begin position="41"/>
        <end position="51"/>
    </location>
</feature>
<evidence type="ECO:0000313" key="2">
    <source>
        <dbReference type="Proteomes" id="UP000694888"/>
    </source>
</evidence>
<dbReference type="RefSeq" id="XP_005089597.1">
    <property type="nucleotide sequence ID" value="XM_005089540.3"/>
</dbReference>
<evidence type="ECO:0000313" key="3">
    <source>
        <dbReference type="RefSeq" id="XP_005089597.1"/>
    </source>
</evidence>
<sequence length="313" mass="35175">MVPKKKKEEVMRKFKRKVINKLYGRSSSEASGSEEDVDISSAVSGSESSPLSGLREESRAQQVRIYGPQCCPKDFNQRGDTGSQTGVLSSGVEESSAGLGDDEASESDSTRRRRKRRHHGSRVPNTNQDQEQTTSSNSTRPPNEPEAGPSQVQTSLTKNQKRKLKKKRREKEKKEARQDSTSEFTFDDLSQNNSSGRNERSCSSEESPDLKSSVCEFLQAVWEVYCLEEHQTDCPGPDTAHLKAVEEYLGQDDPESKEEASLLHHVMTCLVLPGLEQAKEKIKEFQLRTSMNKGCSEFMVKILDYWAVEVMSR</sequence>
<gene>
    <name evidence="3" type="primary">LOC101853984</name>
</gene>
<feature type="compositionally biased region" description="Polar residues" evidence="1">
    <location>
        <begin position="123"/>
        <end position="141"/>
    </location>
</feature>
<feature type="compositionally biased region" description="Polar residues" evidence="1">
    <location>
        <begin position="78"/>
        <end position="88"/>
    </location>
</feature>
<protein>
    <submittedName>
        <fullName evidence="3">Uncharacterized protein LOC101853984 isoform X1</fullName>
    </submittedName>
</protein>
<dbReference type="PANTHER" id="PTHR22444:SF1">
    <property type="entry name" value="GLUTAMATE-RICH PROTEIN 1"/>
    <property type="match status" value="1"/>
</dbReference>
<keyword evidence="2" id="KW-1185">Reference proteome</keyword>
<dbReference type="PANTHER" id="PTHR22444">
    <property type="entry name" value="GLUTAMATE-RICH PROTEIN 1"/>
    <property type="match status" value="1"/>
</dbReference>
<reference evidence="3" key="1">
    <citation type="submission" date="2025-08" db="UniProtKB">
        <authorList>
            <consortium name="RefSeq"/>
        </authorList>
    </citation>
    <scope>IDENTIFICATION</scope>
</reference>
<accession>A0ABM0JB45</accession>
<dbReference type="Proteomes" id="UP000694888">
    <property type="component" value="Unplaced"/>
</dbReference>
<proteinExistence type="predicted"/>
<evidence type="ECO:0000256" key="1">
    <source>
        <dbReference type="SAM" id="MobiDB-lite"/>
    </source>
</evidence>
<feature type="compositionally biased region" description="Polar residues" evidence="1">
    <location>
        <begin position="181"/>
        <end position="196"/>
    </location>
</feature>
<name>A0ABM0JB45_APLCA</name>
<feature type="compositionally biased region" description="Basic residues" evidence="1">
    <location>
        <begin position="111"/>
        <end position="121"/>
    </location>
</feature>